<reference evidence="2" key="1">
    <citation type="journal article" date="2023" name="Mol. Phylogenet. Evol.">
        <title>Genome-scale phylogeny and comparative genomics of the fungal order Sordariales.</title>
        <authorList>
            <person name="Hensen N."/>
            <person name="Bonometti L."/>
            <person name="Westerberg I."/>
            <person name="Brannstrom I.O."/>
            <person name="Guillou S."/>
            <person name="Cros-Aarteil S."/>
            <person name="Calhoun S."/>
            <person name="Haridas S."/>
            <person name="Kuo A."/>
            <person name="Mondo S."/>
            <person name="Pangilinan J."/>
            <person name="Riley R."/>
            <person name="LaButti K."/>
            <person name="Andreopoulos B."/>
            <person name="Lipzen A."/>
            <person name="Chen C."/>
            <person name="Yan M."/>
            <person name="Daum C."/>
            <person name="Ng V."/>
            <person name="Clum A."/>
            <person name="Steindorff A."/>
            <person name="Ohm R.A."/>
            <person name="Martin F."/>
            <person name="Silar P."/>
            <person name="Natvig D.O."/>
            <person name="Lalanne C."/>
            <person name="Gautier V."/>
            <person name="Ament-Velasquez S.L."/>
            <person name="Kruys A."/>
            <person name="Hutchinson M.I."/>
            <person name="Powell A.J."/>
            <person name="Barry K."/>
            <person name="Miller A.N."/>
            <person name="Grigoriev I.V."/>
            <person name="Debuchy R."/>
            <person name="Gladieux P."/>
            <person name="Hiltunen Thoren M."/>
            <person name="Johannesson H."/>
        </authorList>
    </citation>
    <scope>NUCLEOTIDE SEQUENCE</scope>
    <source>
        <strain evidence="2">CBS 955.72</strain>
    </source>
</reference>
<evidence type="ECO:0000313" key="3">
    <source>
        <dbReference type="Proteomes" id="UP001275084"/>
    </source>
</evidence>
<gene>
    <name evidence="2" type="ORF">B0T25DRAFT_337754</name>
</gene>
<keyword evidence="1" id="KW-0732">Signal</keyword>
<dbReference type="AlphaFoldDB" id="A0AAJ0H649"/>
<dbReference type="EMBL" id="JAUIQD010000008">
    <property type="protein sequence ID" value="KAK3341308.1"/>
    <property type="molecule type" value="Genomic_DNA"/>
</dbReference>
<comment type="caution">
    <text evidence="2">The sequence shown here is derived from an EMBL/GenBank/DDBJ whole genome shotgun (WGS) entry which is preliminary data.</text>
</comment>
<keyword evidence="3" id="KW-1185">Reference proteome</keyword>
<protein>
    <recommendedName>
        <fullName evidence="4">Secreted protein</fullName>
    </recommendedName>
</protein>
<name>A0AAJ0H649_9PEZI</name>
<organism evidence="2 3">
    <name type="scientific">Lasiosphaeria hispida</name>
    <dbReference type="NCBI Taxonomy" id="260671"/>
    <lineage>
        <taxon>Eukaryota</taxon>
        <taxon>Fungi</taxon>
        <taxon>Dikarya</taxon>
        <taxon>Ascomycota</taxon>
        <taxon>Pezizomycotina</taxon>
        <taxon>Sordariomycetes</taxon>
        <taxon>Sordariomycetidae</taxon>
        <taxon>Sordariales</taxon>
        <taxon>Lasiosphaeriaceae</taxon>
        <taxon>Lasiosphaeria</taxon>
    </lineage>
</organism>
<evidence type="ECO:0008006" key="4">
    <source>
        <dbReference type="Google" id="ProtNLM"/>
    </source>
</evidence>
<feature type="chain" id="PRO_5042541530" description="Secreted protein" evidence="1">
    <location>
        <begin position="23"/>
        <end position="107"/>
    </location>
</feature>
<proteinExistence type="predicted"/>
<reference evidence="2" key="2">
    <citation type="submission" date="2023-06" db="EMBL/GenBank/DDBJ databases">
        <authorList>
            <consortium name="Lawrence Berkeley National Laboratory"/>
            <person name="Haridas S."/>
            <person name="Hensen N."/>
            <person name="Bonometti L."/>
            <person name="Westerberg I."/>
            <person name="Brannstrom I.O."/>
            <person name="Guillou S."/>
            <person name="Cros-Aarteil S."/>
            <person name="Calhoun S."/>
            <person name="Kuo A."/>
            <person name="Mondo S."/>
            <person name="Pangilinan J."/>
            <person name="Riley R."/>
            <person name="Labutti K."/>
            <person name="Andreopoulos B."/>
            <person name="Lipzen A."/>
            <person name="Chen C."/>
            <person name="Yanf M."/>
            <person name="Daum C."/>
            <person name="Ng V."/>
            <person name="Clum A."/>
            <person name="Steindorff A."/>
            <person name="Ohm R."/>
            <person name="Martin F."/>
            <person name="Silar P."/>
            <person name="Natvig D."/>
            <person name="Lalanne C."/>
            <person name="Gautier V."/>
            <person name="Ament-Velasquez S.L."/>
            <person name="Kruys A."/>
            <person name="Hutchinson M.I."/>
            <person name="Powell A.J."/>
            <person name="Barry K."/>
            <person name="Miller A.N."/>
            <person name="Grigoriev I.V."/>
            <person name="Debuchy R."/>
            <person name="Gladieux P."/>
            <person name="Thoren M.H."/>
            <person name="Johannesson H."/>
        </authorList>
    </citation>
    <scope>NUCLEOTIDE SEQUENCE</scope>
    <source>
        <strain evidence="2">CBS 955.72</strain>
    </source>
</reference>
<evidence type="ECO:0000256" key="1">
    <source>
        <dbReference type="SAM" id="SignalP"/>
    </source>
</evidence>
<dbReference type="Proteomes" id="UP001275084">
    <property type="component" value="Unassembled WGS sequence"/>
</dbReference>
<feature type="signal peptide" evidence="1">
    <location>
        <begin position="1"/>
        <end position="22"/>
    </location>
</feature>
<evidence type="ECO:0000313" key="2">
    <source>
        <dbReference type="EMBL" id="KAK3341308.1"/>
    </source>
</evidence>
<accession>A0AAJ0H649</accession>
<sequence>MSWILILILILIRAVRPPFSLARNEEDAARPFRVTIRPFRFIRGYVSVVLKKRIAVFACVAARHCANGVSLREDPFRERDKELTGKLAVGQWRARWGMNLRCLPVCH</sequence>